<keyword evidence="1" id="KW-0812">Transmembrane</keyword>
<name>A0ABV3X2A3_9HYPH</name>
<feature type="domain" description="TNase-like" evidence="2">
    <location>
        <begin position="55"/>
        <end position="143"/>
    </location>
</feature>
<evidence type="ECO:0000256" key="1">
    <source>
        <dbReference type="SAM" id="Phobius"/>
    </source>
</evidence>
<dbReference type="Gene3D" id="2.40.50.90">
    <property type="match status" value="1"/>
</dbReference>
<sequence>MFGQPPVFFVGLCAALAGAGIIGWKIAPEERRVDAASIVSAGHTIAMPICGSGKRINCVVDGDTIWVRGEKIRLEGFNAPEMNGSCDRERRMAVQARDELRRALDGRAFTIERNGKDRYGRTLATIRVGEREVGAELISKGLAHEWRGFKESWC</sequence>
<dbReference type="SUPFAM" id="SSF50199">
    <property type="entry name" value="Staphylococcal nuclease"/>
    <property type="match status" value="1"/>
</dbReference>
<dbReference type="RefSeq" id="WP_368805188.1">
    <property type="nucleotide sequence ID" value="NZ_JAZHFV010000015.1"/>
</dbReference>
<protein>
    <submittedName>
        <fullName evidence="3">Thermonuclease family protein</fullName>
    </submittedName>
</protein>
<proteinExistence type="predicted"/>
<keyword evidence="1" id="KW-1133">Transmembrane helix</keyword>
<dbReference type="EMBL" id="JAZHFV010000015">
    <property type="protein sequence ID" value="MEX4010513.1"/>
    <property type="molecule type" value="Genomic_DNA"/>
</dbReference>
<comment type="caution">
    <text evidence="3">The sequence shown here is derived from an EMBL/GenBank/DDBJ whole genome shotgun (WGS) entry which is preliminary data.</text>
</comment>
<organism evidence="3 4">
    <name type="scientific">Neoaquamicrobium sediminum</name>
    <dbReference type="NCBI Taxonomy" id="1849104"/>
    <lineage>
        <taxon>Bacteria</taxon>
        <taxon>Pseudomonadati</taxon>
        <taxon>Pseudomonadota</taxon>
        <taxon>Alphaproteobacteria</taxon>
        <taxon>Hyphomicrobiales</taxon>
        <taxon>Phyllobacteriaceae</taxon>
        <taxon>Neoaquamicrobium</taxon>
    </lineage>
</organism>
<dbReference type="PROSITE" id="PS50830">
    <property type="entry name" value="TNASE_3"/>
    <property type="match status" value="1"/>
</dbReference>
<feature type="transmembrane region" description="Helical" evidence="1">
    <location>
        <begin position="6"/>
        <end position="24"/>
    </location>
</feature>
<reference evidence="3 4" key="1">
    <citation type="submission" date="2024-01" db="EMBL/GenBank/DDBJ databases">
        <title>New evidence supports the origin of RcGTA from prophage.</title>
        <authorList>
            <person name="Xu Y."/>
            <person name="Liu B."/>
            <person name="Chen F."/>
        </authorList>
    </citation>
    <scope>NUCLEOTIDE SEQUENCE [LARGE SCALE GENOMIC DNA]</scope>
    <source>
        <strain evidence="3 4">CBW1107-2</strain>
    </source>
</reference>
<gene>
    <name evidence="3" type="ORF">V1479_24710</name>
</gene>
<keyword evidence="1" id="KW-0472">Membrane</keyword>
<dbReference type="InterPro" id="IPR035437">
    <property type="entry name" value="SNase_OB-fold_sf"/>
</dbReference>
<dbReference type="Proteomes" id="UP001559025">
    <property type="component" value="Unassembled WGS sequence"/>
</dbReference>
<evidence type="ECO:0000259" key="2">
    <source>
        <dbReference type="PROSITE" id="PS50830"/>
    </source>
</evidence>
<keyword evidence="4" id="KW-1185">Reference proteome</keyword>
<dbReference type="Pfam" id="PF00565">
    <property type="entry name" value="SNase"/>
    <property type="match status" value="1"/>
</dbReference>
<accession>A0ABV3X2A3</accession>
<dbReference type="SMART" id="SM00318">
    <property type="entry name" value="SNc"/>
    <property type="match status" value="1"/>
</dbReference>
<evidence type="ECO:0000313" key="4">
    <source>
        <dbReference type="Proteomes" id="UP001559025"/>
    </source>
</evidence>
<evidence type="ECO:0000313" key="3">
    <source>
        <dbReference type="EMBL" id="MEX4010513.1"/>
    </source>
</evidence>
<dbReference type="InterPro" id="IPR016071">
    <property type="entry name" value="Staphylococal_nuclease_OB-fold"/>
</dbReference>